<dbReference type="EMBL" id="RAPN01000001">
    <property type="protein sequence ID" value="RKD91489.1"/>
    <property type="molecule type" value="Genomic_DNA"/>
</dbReference>
<dbReference type="AlphaFoldDB" id="A0A419W7Q1"/>
<proteinExistence type="predicted"/>
<organism evidence="2 3">
    <name type="scientific">Mangrovibacterium diazotrophicum</name>
    <dbReference type="NCBI Taxonomy" id="1261403"/>
    <lineage>
        <taxon>Bacteria</taxon>
        <taxon>Pseudomonadati</taxon>
        <taxon>Bacteroidota</taxon>
        <taxon>Bacteroidia</taxon>
        <taxon>Marinilabiliales</taxon>
        <taxon>Prolixibacteraceae</taxon>
        <taxon>Mangrovibacterium</taxon>
    </lineage>
</organism>
<dbReference type="OrthoDB" id="9810515at2"/>
<dbReference type="Gene3D" id="2.60.120.1360">
    <property type="match status" value="1"/>
</dbReference>
<dbReference type="GO" id="GO:0016788">
    <property type="term" value="F:hydrolase activity, acting on ester bonds"/>
    <property type="evidence" value="ECO:0007669"/>
    <property type="project" value="UniProtKB-ARBA"/>
</dbReference>
<name>A0A419W7Q1_9BACT</name>
<dbReference type="InterPro" id="IPR013830">
    <property type="entry name" value="SGNH_hydro"/>
</dbReference>
<dbReference type="Proteomes" id="UP000283387">
    <property type="component" value="Unassembled WGS sequence"/>
</dbReference>
<dbReference type="InterPro" id="IPR036514">
    <property type="entry name" value="SGNH_hydro_sf"/>
</dbReference>
<keyword evidence="3" id="KW-1185">Reference proteome</keyword>
<gene>
    <name evidence="2" type="ORF">BC643_1845</name>
</gene>
<reference evidence="2 3" key="1">
    <citation type="submission" date="2018-09" db="EMBL/GenBank/DDBJ databases">
        <title>Genomic Encyclopedia of Archaeal and Bacterial Type Strains, Phase II (KMG-II): from individual species to whole genera.</title>
        <authorList>
            <person name="Goeker M."/>
        </authorList>
    </citation>
    <scope>NUCLEOTIDE SEQUENCE [LARGE SCALE GENOMIC DNA]</scope>
    <source>
        <strain evidence="2 3">DSM 27148</strain>
    </source>
</reference>
<evidence type="ECO:0000259" key="1">
    <source>
        <dbReference type="Pfam" id="PF13472"/>
    </source>
</evidence>
<accession>A0A419W7Q1</accession>
<feature type="domain" description="SGNH hydrolase-type esterase" evidence="1">
    <location>
        <begin position="316"/>
        <end position="440"/>
    </location>
</feature>
<dbReference type="Gene3D" id="3.40.50.1110">
    <property type="entry name" value="SGNH hydrolase"/>
    <property type="match status" value="1"/>
</dbReference>
<evidence type="ECO:0000313" key="3">
    <source>
        <dbReference type="Proteomes" id="UP000283387"/>
    </source>
</evidence>
<sequence>MKPLRAFLFLSSVLLLLFLVSFYQSNRSQEQLHTPVAEVIPEDSISIEDVLNEPLAATDSVELDDRLSIASEPEISDSISSFIPSSGGFVFADGDSLHFSAIADKLGNPAPDKQQIRIFYIGDSQIESDHITSALRKGLQNRYGGQGPGLIAPDQYYNPPHQLIMTMSENWQNQSMKDMRGKNKSILFKNSLAVKGEEDNAWFRINRLRFLTPQEDFNQIRLFLYATDTSTVEILRSGQSIFQNQITAANELHDLSIPLKNTPDDLKLTFAPKDSLYVTGFSLESESGIFVDNIALRGLSYPPFSSSDRSGLKTMTDMLQPDLFVLQFGVNVVPYFSENYTIFRSQFNRQIRIIRQLCPGVPILVIGVSDMAHREDGELVSYENIEQIKQIQFDIAMRNHCAFWDLEAFMGGIGSMASWVNADPPMGRKDFVHFTEKGAEKIGSELANLFISEFETSRLTAWKSN</sequence>
<keyword evidence="2" id="KW-0378">Hydrolase</keyword>
<evidence type="ECO:0000313" key="2">
    <source>
        <dbReference type="EMBL" id="RKD91489.1"/>
    </source>
</evidence>
<dbReference type="RefSeq" id="WP_120272783.1">
    <property type="nucleotide sequence ID" value="NZ_RAPN01000001.1"/>
</dbReference>
<protein>
    <submittedName>
        <fullName evidence="2">GDSL-like lipase/acylhydrolase family protein</fullName>
    </submittedName>
</protein>
<dbReference type="Pfam" id="PF13472">
    <property type="entry name" value="Lipase_GDSL_2"/>
    <property type="match status" value="1"/>
</dbReference>
<comment type="caution">
    <text evidence="2">The sequence shown here is derived from an EMBL/GenBank/DDBJ whole genome shotgun (WGS) entry which is preliminary data.</text>
</comment>
<dbReference type="SUPFAM" id="SSF52266">
    <property type="entry name" value="SGNH hydrolase"/>
    <property type="match status" value="1"/>
</dbReference>